<evidence type="ECO:0000313" key="3">
    <source>
        <dbReference type="Proteomes" id="UP000185696"/>
    </source>
</evidence>
<gene>
    <name evidence="2" type="ORF">BLA60_27190</name>
</gene>
<proteinExistence type="predicted"/>
<protein>
    <submittedName>
        <fullName evidence="2">Uncharacterized protein</fullName>
    </submittedName>
</protein>
<keyword evidence="3" id="KW-1185">Reference proteome</keyword>
<dbReference type="EMBL" id="MSIF01000015">
    <property type="protein sequence ID" value="OLF07600.1"/>
    <property type="molecule type" value="Genomic_DNA"/>
</dbReference>
<comment type="caution">
    <text evidence="2">The sequence shown here is derived from an EMBL/GenBank/DDBJ whole genome shotgun (WGS) entry which is preliminary data.</text>
</comment>
<evidence type="ECO:0000256" key="1">
    <source>
        <dbReference type="SAM" id="MobiDB-lite"/>
    </source>
</evidence>
<dbReference type="AlphaFoldDB" id="A0A7Z1AXD6"/>
<evidence type="ECO:0000313" key="2">
    <source>
        <dbReference type="EMBL" id="OLF07600.1"/>
    </source>
</evidence>
<feature type="region of interest" description="Disordered" evidence="1">
    <location>
        <begin position="32"/>
        <end position="68"/>
    </location>
</feature>
<organism evidence="2 3">
    <name type="scientific">Actinophytocola xinjiangensis</name>
    <dbReference type="NCBI Taxonomy" id="485602"/>
    <lineage>
        <taxon>Bacteria</taxon>
        <taxon>Bacillati</taxon>
        <taxon>Actinomycetota</taxon>
        <taxon>Actinomycetes</taxon>
        <taxon>Pseudonocardiales</taxon>
        <taxon>Pseudonocardiaceae</taxon>
    </lineage>
</organism>
<reference evidence="2 3" key="1">
    <citation type="submission" date="2016-12" db="EMBL/GenBank/DDBJ databases">
        <title>The draft genome sequence of Actinophytocola xinjiangensis.</title>
        <authorList>
            <person name="Wang W."/>
            <person name="Yuan L."/>
        </authorList>
    </citation>
    <scope>NUCLEOTIDE SEQUENCE [LARGE SCALE GENOMIC DNA]</scope>
    <source>
        <strain evidence="2 3">CGMCC 4.4663</strain>
    </source>
</reference>
<sequence>MYVDSSAEAAAAAGAGAAAAAGKDAGTTRLAARASTVAVDSAGDSRDLNETSGRSQYRRSVARPVAAS</sequence>
<dbReference type="Proteomes" id="UP000185696">
    <property type="component" value="Unassembled WGS sequence"/>
</dbReference>
<name>A0A7Z1AXD6_9PSEU</name>
<accession>A0A7Z1AXD6</accession>